<evidence type="ECO:0000313" key="2">
    <source>
        <dbReference type="Proteomes" id="UP000244978"/>
    </source>
</evidence>
<evidence type="ECO:0000313" key="1">
    <source>
        <dbReference type="EMBL" id="PWB96263.1"/>
    </source>
</evidence>
<dbReference type="RefSeq" id="WP_108998463.1">
    <property type="nucleotide sequence ID" value="NZ_QEEX01000002.1"/>
</dbReference>
<comment type="caution">
    <text evidence="1">The sequence shown here is derived from an EMBL/GenBank/DDBJ whole genome shotgun (WGS) entry which is preliminary data.</text>
</comment>
<gene>
    <name evidence="1" type="ORF">DF220_12955</name>
</gene>
<keyword evidence="2" id="KW-1185">Reference proteome</keyword>
<protein>
    <submittedName>
        <fullName evidence="1">Uncharacterized protein</fullName>
    </submittedName>
</protein>
<dbReference type="EMBL" id="QEEX01000002">
    <property type="protein sequence ID" value="PWB96263.1"/>
    <property type="molecule type" value="Genomic_DNA"/>
</dbReference>
<accession>A0A2U1SXJ2</accession>
<dbReference type="Proteomes" id="UP000244978">
    <property type="component" value="Unassembled WGS sequence"/>
</dbReference>
<reference evidence="2" key="1">
    <citation type="submission" date="2018-04" db="EMBL/GenBank/DDBJ databases">
        <authorList>
            <person name="Liu S."/>
            <person name="Wang Z."/>
            <person name="Li J."/>
        </authorList>
    </citation>
    <scope>NUCLEOTIDE SEQUENCE [LARGE SCALE GENOMIC DNA]</scope>
    <source>
        <strain evidence="2">S1194</strain>
    </source>
</reference>
<organism evidence="1 2">
    <name type="scientific">Homoserinimonas hongtaonis</name>
    <dbReference type="NCBI Taxonomy" id="2079791"/>
    <lineage>
        <taxon>Bacteria</taxon>
        <taxon>Bacillati</taxon>
        <taxon>Actinomycetota</taxon>
        <taxon>Actinomycetes</taxon>
        <taxon>Micrococcales</taxon>
        <taxon>Microbacteriaceae</taxon>
        <taxon>Homoserinimonas</taxon>
    </lineage>
</organism>
<proteinExistence type="predicted"/>
<name>A0A2U1SXJ2_9MICO</name>
<dbReference type="AlphaFoldDB" id="A0A2U1SXJ2"/>
<sequence length="183" mass="19690">MERWAPQKNDVLGALADEILHNYARGRGVIGVDGRHNSGTAEFADDLAAMFLVQGRIVERTSLDGYTSVAAGVLTVDGEGFRREVVTPFRAQPGDAMLIVDGTGAHLPAVRGSWNFSIWLDSDADAEAKNHDAAGSSAEPGADTDARTAEAEYVYAEDPSRLATAIYNNRDPKHPRRVFADSC</sequence>